<organism evidence="8 9">
    <name type="scientific">Hyphococcus luteus</name>
    <dbReference type="NCBI Taxonomy" id="2058213"/>
    <lineage>
        <taxon>Bacteria</taxon>
        <taxon>Pseudomonadati</taxon>
        <taxon>Pseudomonadota</taxon>
        <taxon>Alphaproteobacteria</taxon>
        <taxon>Parvularculales</taxon>
        <taxon>Parvularculaceae</taxon>
        <taxon>Hyphococcus</taxon>
    </lineage>
</organism>
<dbReference type="PANTHER" id="PTHR30026:SF22">
    <property type="entry name" value="OUTER MEMBRANE EFFLUX PROTEIN"/>
    <property type="match status" value="1"/>
</dbReference>
<keyword evidence="5" id="KW-0812">Transmembrane</keyword>
<comment type="subcellular location">
    <subcellularLocation>
        <location evidence="1">Cell outer membrane</location>
    </subcellularLocation>
</comment>
<comment type="caution">
    <text evidence="8">The sequence shown here is derived from an EMBL/GenBank/DDBJ whole genome shotgun (WGS) entry which is preliminary data.</text>
</comment>
<evidence type="ECO:0000256" key="5">
    <source>
        <dbReference type="ARBA" id="ARBA00022692"/>
    </source>
</evidence>
<name>A0A2S7K1B5_9PROT</name>
<gene>
    <name evidence="8" type="ORF">CW354_18045</name>
</gene>
<evidence type="ECO:0000313" key="8">
    <source>
        <dbReference type="EMBL" id="PQA86251.1"/>
    </source>
</evidence>
<dbReference type="AlphaFoldDB" id="A0A2S7K1B5"/>
<dbReference type="GO" id="GO:0009279">
    <property type="term" value="C:cell outer membrane"/>
    <property type="evidence" value="ECO:0007669"/>
    <property type="project" value="UniProtKB-SubCell"/>
</dbReference>
<keyword evidence="9" id="KW-1185">Reference proteome</keyword>
<evidence type="ECO:0000313" key="9">
    <source>
        <dbReference type="Proteomes" id="UP000239504"/>
    </source>
</evidence>
<dbReference type="OrthoDB" id="9789368at2"/>
<evidence type="ECO:0000256" key="1">
    <source>
        <dbReference type="ARBA" id="ARBA00004442"/>
    </source>
</evidence>
<proteinExistence type="inferred from homology"/>
<accession>A0A2S7K1B5</accession>
<keyword evidence="4" id="KW-1134">Transmembrane beta strand</keyword>
<dbReference type="RefSeq" id="WP_104831463.1">
    <property type="nucleotide sequence ID" value="NZ_PJCH01000015.1"/>
</dbReference>
<keyword evidence="7" id="KW-0998">Cell outer membrane</keyword>
<dbReference type="InterPro" id="IPR010130">
    <property type="entry name" value="T1SS_OMP_TolC"/>
</dbReference>
<dbReference type="PANTHER" id="PTHR30026">
    <property type="entry name" value="OUTER MEMBRANE PROTEIN TOLC"/>
    <property type="match status" value="1"/>
</dbReference>
<evidence type="ECO:0000256" key="2">
    <source>
        <dbReference type="ARBA" id="ARBA00007613"/>
    </source>
</evidence>
<dbReference type="EMBL" id="PJCH01000015">
    <property type="protein sequence ID" value="PQA86251.1"/>
    <property type="molecule type" value="Genomic_DNA"/>
</dbReference>
<dbReference type="Gene3D" id="1.20.1600.10">
    <property type="entry name" value="Outer membrane efflux proteins (OEP)"/>
    <property type="match status" value="1"/>
</dbReference>
<keyword evidence="6" id="KW-0472">Membrane</keyword>
<evidence type="ECO:0008006" key="10">
    <source>
        <dbReference type="Google" id="ProtNLM"/>
    </source>
</evidence>
<dbReference type="Pfam" id="PF02321">
    <property type="entry name" value="OEP"/>
    <property type="match status" value="2"/>
</dbReference>
<evidence type="ECO:0000256" key="3">
    <source>
        <dbReference type="ARBA" id="ARBA00022448"/>
    </source>
</evidence>
<dbReference type="NCBIfam" id="TIGR01844">
    <property type="entry name" value="type_I_sec_TolC"/>
    <property type="match status" value="1"/>
</dbReference>
<dbReference type="Proteomes" id="UP000239504">
    <property type="component" value="Unassembled WGS sequence"/>
</dbReference>
<reference evidence="8 9" key="1">
    <citation type="submission" date="2017-12" db="EMBL/GenBank/DDBJ databases">
        <authorList>
            <person name="Hurst M.R.H."/>
        </authorList>
    </citation>
    <scope>NUCLEOTIDE SEQUENCE [LARGE SCALE GENOMIC DNA]</scope>
    <source>
        <strain evidence="8 9">SY-3-19</strain>
    </source>
</reference>
<dbReference type="InterPro" id="IPR051906">
    <property type="entry name" value="TolC-like"/>
</dbReference>
<evidence type="ECO:0000256" key="6">
    <source>
        <dbReference type="ARBA" id="ARBA00023136"/>
    </source>
</evidence>
<dbReference type="GO" id="GO:0015562">
    <property type="term" value="F:efflux transmembrane transporter activity"/>
    <property type="evidence" value="ECO:0007669"/>
    <property type="project" value="InterPro"/>
</dbReference>
<evidence type="ECO:0000256" key="7">
    <source>
        <dbReference type="ARBA" id="ARBA00023237"/>
    </source>
</evidence>
<evidence type="ECO:0000256" key="4">
    <source>
        <dbReference type="ARBA" id="ARBA00022452"/>
    </source>
</evidence>
<dbReference type="SUPFAM" id="SSF56954">
    <property type="entry name" value="Outer membrane efflux proteins (OEP)"/>
    <property type="match status" value="1"/>
</dbReference>
<sequence length="453" mass="49130">MIALVRKMKRSPSQWAGIDMISAIRMFTSVSLSILLLIVNGVASAETLEEALLLAFAANPEIAAERAQLNATREGVAQARARGLPQITAGAGYEEVDNTQSISSEVFGAGAEDRNFDLTTATAQVQGEQQIFAGLRNVNAIRQAKARAKAGGAQLSLVEQDVLNRAAAAYFDVVRDMVVYRATENNVQVLIKQFEEIAFRFEIGEVTKTDVAQSEARLAQARARMTNAQALLAISRAAFAEIIGQMPGSLEEAPGMPDTPATLDEAKAIARELSPVIAQAQMREEASRRGVAIAKGAFSPTVSLRAEYQYAEEPSSFIEQDERFAYGVRVTAPIFLGGLRLSRVREARAINSADRRRITVAERQVDARVTIGWQRLTAARANIVSSRTQVRANALALDGVRREAEVGVRTTLDVLDAEQEYLDAQVALANAERDARATTYELLASIGAIHLQE</sequence>
<dbReference type="InterPro" id="IPR003423">
    <property type="entry name" value="OMP_efflux"/>
</dbReference>
<keyword evidence="3" id="KW-0813">Transport</keyword>
<dbReference type="GO" id="GO:0015288">
    <property type="term" value="F:porin activity"/>
    <property type="evidence" value="ECO:0007669"/>
    <property type="project" value="TreeGrafter"/>
</dbReference>
<protein>
    <recommendedName>
        <fullName evidence="10">Type I secretion protein TolC</fullName>
    </recommendedName>
</protein>
<dbReference type="GO" id="GO:1990281">
    <property type="term" value="C:efflux pump complex"/>
    <property type="evidence" value="ECO:0007669"/>
    <property type="project" value="TreeGrafter"/>
</dbReference>
<comment type="similarity">
    <text evidence="2">Belongs to the outer membrane factor (OMF) (TC 1.B.17) family.</text>
</comment>